<comment type="catalytic activity">
    <reaction evidence="13">
        <text>a ubiquinone + NADH + 5 H(+)(in) = a ubiquinol + NAD(+) + 4 H(+)(out)</text>
        <dbReference type="Rhea" id="RHEA:29091"/>
        <dbReference type="Rhea" id="RHEA-COMP:9565"/>
        <dbReference type="Rhea" id="RHEA-COMP:9566"/>
        <dbReference type="ChEBI" id="CHEBI:15378"/>
        <dbReference type="ChEBI" id="CHEBI:16389"/>
        <dbReference type="ChEBI" id="CHEBI:17976"/>
        <dbReference type="ChEBI" id="CHEBI:57540"/>
        <dbReference type="ChEBI" id="CHEBI:57945"/>
        <dbReference type="EC" id="7.1.1.2"/>
    </reaction>
</comment>
<reference evidence="15" key="1">
    <citation type="journal article" date="2015" name="Mitochondrial DNA">
        <title>Characterization of the complete mitochondrial genome of Formica selysi (Insecta: Hymenoptera: Formicidae: Formicinae).</title>
        <authorList>
            <person name="Yang S."/>
            <person name="Li X."/>
            <person name="Cai L.G."/>
            <person name="Qian Z.Q."/>
        </authorList>
    </citation>
    <scope>NUCLEOTIDE SEQUENCE</scope>
</reference>
<evidence type="ECO:0000256" key="11">
    <source>
        <dbReference type="ARBA" id="ARBA00023136"/>
    </source>
</evidence>
<keyword evidence="8 14" id="KW-1133">Transmembrane helix</keyword>
<feature type="transmembrane region" description="Helical" evidence="14">
    <location>
        <begin position="258"/>
        <end position="280"/>
    </location>
</feature>
<feature type="transmembrane region" description="Helical" evidence="14">
    <location>
        <begin position="12"/>
        <end position="33"/>
    </location>
</feature>
<evidence type="ECO:0000256" key="12">
    <source>
        <dbReference type="RuleBase" id="RU000471"/>
    </source>
</evidence>
<evidence type="ECO:0000256" key="6">
    <source>
        <dbReference type="ARBA" id="ARBA00022692"/>
    </source>
</evidence>
<evidence type="ECO:0000256" key="8">
    <source>
        <dbReference type="ARBA" id="ARBA00022989"/>
    </source>
</evidence>
<feature type="transmembrane region" description="Helical" evidence="14">
    <location>
        <begin position="225"/>
        <end position="252"/>
    </location>
</feature>
<dbReference type="GO" id="GO:0009060">
    <property type="term" value="P:aerobic respiration"/>
    <property type="evidence" value="ECO:0007669"/>
    <property type="project" value="TreeGrafter"/>
</dbReference>
<evidence type="ECO:0000256" key="13">
    <source>
        <dbReference type="RuleBase" id="RU000473"/>
    </source>
</evidence>
<feature type="transmembrane region" description="Helical" evidence="14">
    <location>
        <begin position="80"/>
        <end position="99"/>
    </location>
</feature>
<dbReference type="PANTHER" id="PTHR11432">
    <property type="entry name" value="NADH DEHYDROGENASE SUBUNIT 1"/>
    <property type="match status" value="1"/>
</dbReference>
<dbReference type="GO" id="GO:0008137">
    <property type="term" value="F:NADH dehydrogenase (ubiquinone) activity"/>
    <property type="evidence" value="ECO:0007669"/>
    <property type="project" value="UniProtKB-EC"/>
</dbReference>
<keyword evidence="10 13" id="KW-0496">Mitochondrion</keyword>
<keyword evidence="11 14" id="KW-0472">Membrane</keyword>
<evidence type="ECO:0000256" key="5">
    <source>
        <dbReference type="ARBA" id="ARBA00022448"/>
    </source>
</evidence>
<keyword evidence="9 13" id="KW-0830">Ubiquinone</keyword>
<dbReference type="EMBL" id="KP670862">
    <property type="protein sequence ID" value="AJP76858.1"/>
    <property type="molecule type" value="Genomic_DNA"/>
</dbReference>
<feature type="transmembrane region" description="Helical" evidence="14">
    <location>
        <begin position="150"/>
        <end position="170"/>
    </location>
</feature>
<name>A0A0U1ZBG3_9HYME</name>
<protein>
    <recommendedName>
        <fullName evidence="4 13">NADH-ubiquinone oxidoreductase chain 1</fullName>
        <ecNumber evidence="13">7.1.1.2</ecNumber>
    </recommendedName>
</protein>
<evidence type="ECO:0000256" key="9">
    <source>
        <dbReference type="ARBA" id="ARBA00023075"/>
    </source>
</evidence>
<dbReference type="EC" id="7.1.1.2" evidence="13"/>
<evidence type="ECO:0000256" key="7">
    <source>
        <dbReference type="ARBA" id="ARBA00022792"/>
    </source>
</evidence>
<dbReference type="AlphaFoldDB" id="A0A0U1ZBG3"/>
<organism evidence="15">
    <name type="scientific">Formica selysi</name>
    <dbReference type="NCBI Taxonomy" id="208979"/>
    <lineage>
        <taxon>Eukaryota</taxon>
        <taxon>Metazoa</taxon>
        <taxon>Ecdysozoa</taxon>
        <taxon>Arthropoda</taxon>
        <taxon>Hexapoda</taxon>
        <taxon>Insecta</taxon>
        <taxon>Pterygota</taxon>
        <taxon>Neoptera</taxon>
        <taxon>Endopterygota</taxon>
        <taxon>Hymenoptera</taxon>
        <taxon>Apocrita</taxon>
        <taxon>Aculeata</taxon>
        <taxon>Formicoidea</taxon>
        <taxon>Formicidae</taxon>
        <taxon>Formicinae</taxon>
        <taxon>Formica</taxon>
    </lineage>
</organism>
<keyword evidence="7" id="KW-0999">Mitochondrion inner membrane</keyword>
<sequence length="319" mass="37999">MLYEFYQYVKLNMLNLLILLVMLLVGIAFLTLLERKILGYVQMRKGPNKVSIIGIFQPFSDAVKLLNKELFYVYKSNYNLFYLCPVLSFSMMLMSWLLFPYITNIYFLNYSMLLLILLMSISGYIMIFMGWSSNSIYSMMGSMRSVSQMLSYEVSFIFIILILMIMSESYSFLDFMNYQIYVWYLFIFYPLFLMYFISVLAELNRSPMDFIEGESELVSGFNIEYFSGGFTLIFLAEYGMIIFFSFMSVLLFTNLLQYSNIFMFMFTIMVSCLVIFMRGLLPRMRYDELMYLCWKIILPMILLYVLLILSFKFFLMMII</sequence>
<keyword evidence="5" id="KW-0813">Transport</keyword>
<evidence type="ECO:0000256" key="2">
    <source>
        <dbReference type="ARBA" id="ARBA00004448"/>
    </source>
</evidence>
<evidence type="ECO:0000256" key="14">
    <source>
        <dbReference type="SAM" id="Phobius"/>
    </source>
</evidence>
<dbReference type="PROSITE" id="PS00667">
    <property type="entry name" value="COMPLEX1_ND1_1"/>
    <property type="match status" value="1"/>
</dbReference>
<dbReference type="GO" id="GO:0005743">
    <property type="term" value="C:mitochondrial inner membrane"/>
    <property type="evidence" value="ECO:0007669"/>
    <property type="project" value="UniProtKB-SubCell"/>
</dbReference>
<evidence type="ECO:0000256" key="10">
    <source>
        <dbReference type="ARBA" id="ARBA00023128"/>
    </source>
</evidence>
<feature type="transmembrane region" description="Helical" evidence="14">
    <location>
        <begin position="292"/>
        <end position="318"/>
    </location>
</feature>
<comment type="similarity">
    <text evidence="3 12">Belongs to the complex I subunit 1 family.</text>
</comment>
<dbReference type="PANTHER" id="PTHR11432:SF3">
    <property type="entry name" value="NADH-UBIQUINONE OXIDOREDUCTASE CHAIN 1"/>
    <property type="match status" value="1"/>
</dbReference>
<feature type="transmembrane region" description="Helical" evidence="14">
    <location>
        <begin position="105"/>
        <end position="129"/>
    </location>
</feature>
<feature type="transmembrane region" description="Helical" evidence="14">
    <location>
        <begin position="182"/>
        <end position="204"/>
    </location>
</feature>
<accession>A0A0U1ZBG3</accession>
<evidence type="ECO:0000256" key="3">
    <source>
        <dbReference type="ARBA" id="ARBA00010535"/>
    </source>
</evidence>
<evidence type="ECO:0000256" key="4">
    <source>
        <dbReference type="ARBA" id="ARBA00021009"/>
    </source>
</evidence>
<proteinExistence type="inferred from homology"/>
<gene>
    <name evidence="15" type="primary">nad1</name>
</gene>
<dbReference type="Pfam" id="PF00146">
    <property type="entry name" value="NADHdh"/>
    <property type="match status" value="1"/>
</dbReference>
<dbReference type="GO" id="GO:0003954">
    <property type="term" value="F:NADH dehydrogenase activity"/>
    <property type="evidence" value="ECO:0007669"/>
    <property type="project" value="TreeGrafter"/>
</dbReference>
<dbReference type="InterPro" id="IPR018086">
    <property type="entry name" value="NADH_UbQ_OxRdtase_su1_CS"/>
</dbReference>
<evidence type="ECO:0000313" key="15">
    <source>
        <dbReference type="EMBL" id="AJP76858.1"/>
    </source>
</evidence>
<keyword evidence="6 12" id="KW-0812">Transmembrane</keyword>
<dbReference type="InterPro" id="IPR001694">
    <property type="entry name" value="NADH_UbQ_OxRdtase_su1/FPO"/>
</dbReference>
<comment type="subcellular location">
    <subcellularLocation>
        <location evidence="2 12">Mitochondrion inner membrane</location>
        <topology evidence="2 12">Multi-pass membrane protein</topology>
    </subcellularLocation>
</comment>
<comment type="function">
    <text evidence="1">Core subunit of the mitochondrial membrane respiratory chain NADH dehydrogenase (Complex I) that is believed to belong to the minimal assembly required for catalysis. Complex I functions in the transfer of electrons from NADH to the respiratory chain. The immediate electron acceptor for the enzyme is believed to be ubiquinone.</text>
</comment>
<evidence type="ECO:0000256" key="1">
    <source>
        <dbReference type="ARBA" id="ARBA00003257"/>
    </source>
</evidence>
<geneLocation type="mitochondrion" evidence="15"/>
<keyword evidence="12" id="KW-0520">NAD</keyword>